<dbReference type="PANTHER" id="PTHR31639:SF285">
    <property type="entry name" value="OS01G0730200 PROTEIN"/>
    <property type="match status" value="1"/>
</dbReference>
<reference evidence="3" key="2">
    <citation type="journal article" date="2017" name="J. Anim. Genet.">
        <title>Multiple reference genome sequences of hot pepper reveal the massive evolution of plant disease resistance genes by retroduplication.</title>
        <authorList>
            <person name="Kim S."/>
            <person name="Park J."/>
            <person name="Yeom S.-I."/>
            <person name="Kim Y.-M."/>
            <person name="Seo E."/>
            <person name="Kim K.-T."/>
            <person name="Kim M.-S."/>
            <person name="Lee J.M."/>
            <person name="Cheong K."/>
            <person name="Shin H.-S."/>
            <person name="Kim S.-B."/>
            <person name="Han K."/>
            <person name="Lee J."/>
            <person name="Park M."/>
            <person name="Lee H.-A."/>
            <person name="Lee H.-Y."/>
            <person name="Lee Y."/>
            <person name="Oh S."/>
            <person name="Lee J.H."/>
            <person name="Choi E."/>
            <person name="Choi E."/>
            <person name="Lee S.E."/>
            <person name="Jeon J."/>
            <person name="Kim H."/>
            <person name="Choi G."/>
            <person name="Song H."/>
            <person name="Lee J."/>
            <person name="Lee S.-C."/>
            <person name="Kwon J.-K."/>
            <person name="Lee H.-Y."/>
            <person name="Koo N."/>
            <person name="Hong Y."/>
            <person name="Kim R.W."/>
            <person name="Kang W.-H."/>
            <person name="Huh J.H."/>
            <person name="Kang B.-C."/>
            <person name="Yang T.-J."/>
            <person name="Lee Y.-H."/>
            <person name="Bennetzen J.L."/>
            <person name="Choi D."/>
        </authorList>
    </citation>
    <scope>NUCLEOTIDE SEQUENCE [LARGE SCALE GENOMIC DNA]</scope>
    <source>
        <strain evidence="3">cv. PBC81</strain>
    </source>
</reference>
<sequence length="222" mass="25730">MSSNEEKPACQSLPLDVFSSLPESVIDDILIYCPEVDKLIYFLSRNGIQHLYLTFSLDPILPSSIFSCSQLRHLSLEKCSIQLAPPAFKGFDRLISLELRWVRVSGRFLESLVSNCPLLEQLLLHHNFYFNIIQMNSPTLRSLDFIERTGEPPTTLPFDLSCLRRLFLVDIYLGDDYVVLWIICLIRSFQYLEIQEIDEDNLFSFLIDLLRVTSPYCKLELP</sequence>
<reference evidence="2 3" key="1">
    <citation type="journal article" date="2017" name="Genome Biol.">
        <title>New reference genome sequences of hot pepper reveal the massive evolution of plant disease-resistance genes by retroduplication.</title>
        <authorList>
            <person name="Kim S."/>
            <person name="Park J."/>
            <person name="Yeom S.I."/>
            <person name="Kim Y.M."/>
            <person name="Seo E."/>
            <person name="Kim K.T."/>
            <person name="Kim M.S."/>
            <person name="Lee J.M."/>
            <person name="Cheong K."/>
            <person name="Shin H.S."/>
            <person name="Kim S.B."/>
            <person name="Han K."/>
            <person name="Lee J."/>
            <person name="Park M."/>
            <person name="Lee H.A."/>
            <person name="Lee H.Y."/>
            <person name="Lee Y."/>
            <person name="Oh S."/>
            <person name="Lee J.H."/>
            <person name="Choi E."/>
            <person name="Choi E."/>
            <person name="Lee S.E."/>
            <person name="Jeon J."/>
            <person name="Kim H."/>
            <person name="Choi G."/>
            <person name="Song H."/>
            <person name="Lee J."/>
            <person name="Lee S.C."/>
            <person name="Kwon J.K."/>
            <person name="Lee H.Y."/>
            <person name="Koo N."/>
            <person name="Hong Y."/>
            <person name="Kim R.W."/>
            <person name="Kang W.H."/>
            <person name="Huh J.H."/>
            <person name="Kang B.C."/>
            <person name="Yang T.J."/>
            <person name="Lee Y.H."/>
            <person name="Bennetzen J.L."/>
            <person name="Choi D."/>
        </authorList>
    </citation>
    <scope>NUCLEOTIDE SEQUENCE [LARGE SCALE GENOMIC DNA]</scope>
    <source>
        <strain evidence="3">cv. PBC81</strain>
    </source>
</reference>
<dbReference type="STRING" id="33114.A0A2G2VKM8"/>
<accession>A0A2G2VKM8</accession>
<evidence type="ECO:0000259" key="1">
    <source>
        <dbReference type="Pfam" id="PF24758"/>
    </source>
</evidence>
<proteinExistence type="predicted"/>
<dbReference type="SUPFAM" id="SSF52047">
    <property type="entry name" value="RNI-like"/>
    <property type="match status" value="1"/>
</dbReference>
<protein>
    <recommendedName>
        <fullName evidence="1">F-box/LRR-repeat protein 15/At3g58940/PEG3-like LRR domain-containing protein</fullName>
    </recommendedName>
</protein>
<feature type="domain" description="F-box/LRR-repeat protein 15/At3g58940/PEG3-like LRR" evidence="1">
    <location>
        <begin position="37"/>
        <end position="172"/>
    </location>
</feature>
<dbReference type="PANTHER" id="PTHR31639">
    <property type="entry name" value="F-BOX PROTEIN-LIKE"/>
    <property type="match status" value="1"/>
</dbReference>
<dbReference type="AlphaFoldDB" id="A0A2G2VKM8"/>
<gene>
    <name evidence="2" type="ORF">CQW23_25303</name>
</gene>
<name>A0A2G2VKM8_CAPBA</name>
<keyword evidence="3" id="KW-1185">Reference proteome</keyword>
<dbReference type="Gene3D" id="3.80.10.10">
    <property type="entry name" value="Ribonuclease Inhibitor"/>
    <property type="match status" value="1"/>
</dbReference>
<dbReference type="InterPro" id="IPR032675">
    <property type="entry name" value="LRR_dom_sf"/>
</dbReference>
<comment type="caution">
    <text evidence="2">The sequence shown here is derived from an EMBL/GenBank/DDBJ whole genome shotgun (WGS) entry which is preliminary data.</text>
</comment>
<dbReference type="EMBL" id="MLFT02000011">
    <property type="protein sequence ID" value="PHT33503.1"/>
    <property type="molecule type" value="Genomic_DNA"/>
</dbReference>
<evidence type="ECO:0000313" key="2">
    <source>
        <dbReference type="EMBL" id="PHT33503.1"/>
    </source>
</evidence>
<dbReference type="OrthoDB" id="1937628at2759"/>
<dbReference type="InterPro" id="IPR055411">
    <property type="entry name" value="LRR_FXL15/At3g58940/PEG3-like"/>
</dbReference>
<dbReference type="Pfam" id="PF24758">
    <property type="entry name" value="LRR_At5g56370"/>
    <property type="match status" value="1"/>
</dbReference>
<organism evidence="2 3">
    <name type="scientific">Capsicum baccatum</name>
    <name type="common">Peruvian pepper</name>
    <dbReference type="NCBI Taxonomy" id="33114"/>
    <lineage>
        <taxon>Eukaryota</taxon>
        <taxon>Viridiplantae</taxon>
        <taxon>Streptophyta</taxon>
        <taxon>Embryophyta</taxon>
        <taxon>Tracheophyta</taxon>
        <taxon>Spermatophyta</taxon>
        <taxon>Magnoliopsida</taxon>
        <taxon>eudicotyledons</taxon>
        <taxon>Gunneridae</taxon>
        <taxon>Pentapetalae</taxon>
        <taxon>asterids</taxon>
        <taxon>lamiids</taxon>
        <taxon>Solanales</taxon>
        <taxon>Solanaceae</taxon>
        <taxon>Solanoideae</taxon>
        <taxon>Capsiceae</taxon>
        <taxon>Capsicum</taxon>
    </lineage>
</organism>
<evidence type="ECO:0000313" key="3">
    <source>
        <dbReference type="Proteomes" id="UP000224567"/>
    </source>
</evidence>
<dbReference type="Proteomes" id="UP000224567">
    <property type="component" value="Unassembled WGS sequence"/>
</dbReference>